<dbReference type="RefSeq" id="WP_190442586.1">
    <property type="nucleotide sequence ID" value="NZ_JAMPKM010000018.1"/>
</dbReference>
<keyword evidence="2" id="KW-0677">Repeat</keyword>
<dbReference type="PRINTS" id="PR00320">
    <property type="entry name" value="GPROTEINBRPT"/>
</dbReference>
<dbReference type="InterPro" id="IPR027417">
    <property type="entry name" value="P-loop_NTPase"/>
</dbReference>
<accession>A0ABV0JFA0</accession>
<feature type="repeat" description="WD" evidence="3">
    <location>
        <begin position="1090"/>
        <end position="1121"/>
    </location>
</feature>
<keyword evidence="7" id="KW-1185">Reference proteome</keyword>
<keyword evidence="1 3" id="KW-0853">WD repeat</keyword>
<feature type="repeat" description="WD" evidence="3">
    <location>
        <begin position="1171"/>
        <end position="1203"/>
    </location>
</feature>
<feature type="repeat" description="WD" evidence="3">
    <location>
        <begin position="1295"/>
        <end position="1336"/>
    </location>
</feature>
<dbReference type="Gene3D" id="3.40.50.300">
    <property type="entry name" value="P-loop containing nucleotide triphosphate hydrolases"/>
    <property type="match status" value="1"/>
</dbReference>
<dbReference type="InterPro" id="IPR020472">
    <property type="entry name" value="WD40_PAC1"/>
</dbReference>
<feature type="repeat" description="WD" evidence="3">
    <location>
        <begin position="1513"/>
        <end position="1545"/>
    </location>
</feature>
<dbReference type="InterPro" id="IPR015943">
    <property type="entry name" value="WD40/YVTN_repeat-like_dom_sf"/>
</dbReference>
<feature type="repeat" description="WD" evidence="3">
    <location>
        <begin position="1422"/>
        <end position="1463"/>
    </location>
</feature>
<gene>
    <name evidence="6" type="ORF">NC998_23030</name>
</gene>
<name>A0ABV0JFA0_9CYAN</name>
<evidence type="ECO:0000313" key="7">
    <source>
        <dbReference type="Proteomes" id="UP001464891"/>
    </source>
</evidence>
<feature type="domain" description="Novel STAND NTPase 1" evidence="5">
    <location>
        <begin position="522"/>
        <end position="864"/>
    </location>
</feature>
<dbReference type="PANTHER" id="PTHR19879:SF9">
    <property type="entry name" value="TRANSCRIPTION INITIATION FACTOR TFIID SUBUNIT 5"/>
    <property type="match status" value="1"/>
</dbReference>
<dbReference type="CDD" id="cd00200">
    <property type="entry name" value="WD40"/>
    <property type="match status" value="2"/>
</dbReference>
<evidence type="ECO:0000256" key="2">
    <source>
        <dbReference type="ARBA" id="ARBA00022737"/>
    </source>
</evidence>
<dbReference type="EMBL" id="JAMPKM010000018">
    <property type="protein sequence ID" value="MEP0819983.1"/>
    <property type="molecule type" value="Genomic_DNA"/>
</dbReference>
<dbReference type="PROSITE" id="PS00678">
    <property type="entry name" value="WD_REPEATS_1"/>
    <property type="match status" value="2"/>
</dbReference>
<dbReference type="PROSITE" id="PS50294">
    <property type="entry name" value="WD_REPEATS_REGION"/>
    <property type="match status" value="10"/>
</dbReference>
<feature type="repeat" description="WD" evidence="3">
    <location>
        <begin position="1553"/>
        <end position="1594"/>
    </location>
</feature>
<evidence type="ECO:0000256" key="1">
    <source>
        <dbReference type="ARBA" id="ARBA00022574"/>
    </source>
</evidence>
<dbReference type="SUPFAM" id="SSF52540">
    <property type="entry name" value="P-loop containing nucleoside triphosphate hydrolases"/>
    <property type="match status" value="1"/>
</dbReference>
<dbReference type="InterPro" id="IPR049052">
    <property type="entry name" value="nSTAND1"/>
</dbReference>
<dbReference type="InterPro" id="IPR011990">
    <property type="entry name" value="TPR-like_helical_dom_sf"/>
</dbReference>
<dbReference type="Proteomes" id="UP001464891">
    <property type="component" value="Unassembled WGS sequence"/>
</dbReference>
<evidence type="ECO:0000256" key="4">
    <source>
        <dbReference type="SAM" id="Coils"/>
    </source>
</evidence>
<dbReference type="Pfam" id="PF00400">
    <property type="entry name" value="WD40"/>
    <property type="match status" value="14"/>
</dbReference>
<feature type="repeat" description="WD" evidence="3">
    <location>
        <begin position="1594"/>
        <end position="1635"/>
    </location>
</feature>
<organism evidence="6 7">
    <name type="scientific">Trichocoleus desertorum GB2-A4</name>
    <dbReference type="NCBI Taxonomy" id="2933944"/>
    <lineage>
        <taxon>Bacteria</taxon>
        <taxon>Bacillati</taxon>
        <taxon>Cyanobacteriota</taxon>
        <taxon>Cyanophyceae</taxon>
        <taxon>Leptolyngbyales</taxon>
        <taxon>Trichocoleusaceae</taxon>
        <taxon>Trichocoleus</taxon>
    </lineage>
</organism>
<feature type="repeat" description="WD" evidence="3">
    <location>
        <begin position="1472"/>
        <end position="1504"/>
    </location>
</feature>
<dbReference type="Gene3D" id="1.25.40.10">
    <property type="entry name" value="Tetratricopeptide repeat domain"/>
    <property type="match status" value="1"/>
</dbReference>
<feature type="coiled-coil region" evidence="4">
    <location>
        <begin position="872"/>
        <end position="934"/>
    </location>
</feature>
<dbReference type="InterPro" id="IPR019775">
    <property type="entry name" value="WD40_repeat_CS"/>
</dbReference>
<protein>
    <recommendedName>
        <fullName evidence="5">Novel STAND NTPase 1 domain-containing protein</fullName>
    </recommendedName>
</protein>
<dbReference type="SMART" id="SM00320">
    <property type="entry name" value="WD40"/>
    <property type="match status" value="14"/>
</dbReference>
<feature type="repeat" description="WD" evidence="3">
    <location>
        <begin position="1254"/>
        <end position="1288"/>
    </location>
</feature>
<dbReference type="SUPFAM" id="SSF48452">
    <property type="entry name" value="TPR-like"/>
    <property type="match status" value="1"/>
</dbReference>
<evidence type="ECO:0000259" key="5">
    <source>
        <dbReference type="Pfam" id="PF20703"/>
    </source>
</evidence>
<feature type="repeat" description="WD" evidence="3">
    <location>
        <begin position="1212"/>
        <end position="1237"/>
    </location>
</feature>
<feature type="repeat" description="WD" evidence="3">
    <location>
        <begin position="1049"/>
        <end position="1081"/>
    </location>
</feature>
<evidence type="ECO:0000256" key="3">
    <source>
        <dbReference type="PROSITE-ProRule" id="PRU00221"/>
    </source>
</evidence>
<keyword evidence="4" id="KW-0175">Coiled coil</keyword>
<dbReference type="Pfam" id="PF20703">
    <property type="entry name" value="nSTAND1"/>
    <property type="match status" value="1"/>
</dbReference>
<evidence type="ECO:0000313" key="6">
    <source>
        <dbReference type="EMBL" id="MEP0819983.1"/>
    </source>
</evidence>
<dbReference type="Gene3D" id="2.130.10.10">
    <property type="entry name" value="YVTN repeat-like/Quinoprotein amine dehydrogenase"/>
    <property type="match status" value="4"/>
</dbReference>
<dbReference type="InterPro" id="IPR036322">
    <property type="entry name" value="WD40_repeat_dom_sf"/>
</dbReference>
<sequence length="1669" mass="186540">MTDALPVESVAAQNHRALRTLTRAVVLSEAQFSLILVRCNYATLRQQMAERLRQQCSVNLREIMLSEADRTLYTVIQHELGEESPAAVMVFGLEEVHDINTVITSTNQVREEFRKNFPFPLILWVNDTILKKLVRLAPDFESWATVVEFTVDPDDLLQFLWQTANEVFDTVLALGAGKFVDTATLHLEVGSPGRSELESAIHELHRRNIDLDSELNASLEFVLGQDVDRPMAETWRLYRRSLAFWQQTQNLERQGCLLFSLGIWWRTYSIRRHARYVRACQRAKHYFQQCLTVFRQANRPDLVAKFITSLGEVLQKLEQWDELEQVAEEALALHEAAYPDLVRRAYDHGLLSEVALARSQWQLAQQHAEMALESLRNASWVAVIKAASDEDTHLGRAKQYHRSWYLLLLAKAQQQLGNPKTAIKRLETARREGRPEHDPILYSRILETLRSLYYAQGEYFNAFEAKQEQRSIEQQYGLRAFIGAGRLRPKRQVINPSLVPIEPAKGVIQASAAIAQEITASGRETEVNQLIARISSTQHKLIVLYGQSGVGKSSLVNAGLVPSLEQLTITARCVTPVVLRAYTDWIKTLGQCLSAAVTATSAAIKIFPPPSTTKAILEQLRRNNERNLLTMLVFDQFEEFFFICRDRTKRQQFFEFLRDCLNIPFVKVMLSLREDYLHLLLECSRYTKLEVINNNILDKDILYHLGNFSPEQATALIQSLTARSQLYLEPALVEELVQELAGDLGEVRPIELQVVGDQLQTEKIRTLADYRQFGSKAELVQRYLAEVVADCGPPNGRTARLVLYLLTDENNTRPCKTQAEIAADLEAQPERLDLVLEIFVLSGLVSVLRETPADRYQLIHDYLVLFIRQEKEAELIAELQQERQKRQLTEEALSQVEAAKQLKEAALQRTEESLRLEEESKRAAEAALRREEESTRILIEANQEADRRIRQGWIVLTALSAVAALMMIAAGVLLWQVSIQRKRAENAEFQSLQTTAENLFTYHDELSALMKGVEAGQQLKRSRQASDAWLPFALVLQQLVYGIHEANRLEGHQNWVTSVSFSPDGQTIATASWDHTVRLWQRNGTPVRTLNGHSAAVSSVRFSPDGQVIASAGDDRILQLWRPDGTPIRSILNSSPISEVTFSPDGKMLATANQDGTITLWTLTGQRLQILKGHSKEVLGVSFSPDGQTIASASADRTVKLWSQMGQLLKTFQGHQGDVSSVSFSPDGKLIASASKELGQILLWNRDGQLFRTIKGHYGGILYVRFSPDGKTIASASDDTTVNLWDLNGHLLERLEGHGNRVSEVSFSPDGKTLASSSFDETVKLWRLDAGAPIQLQGTSASYSPDGQILATADRSGTVSLWRQDGTLLRSFPAAKESIQSLSFSPDGQILATASGDDSEGGTGSHHTVKLWSLQGQLLGSLQGHGDEIRSIHFSSDGQTIPSELRGPLIATASGDKTVKLWSREGKLRSTLQGHEDGINSVRFSPDGETIATASGDKTVKLWSREGKLLTTLKGHMQAVMTASFSPDGKTIATASDDKTIRLWKSTGELIATIQDEESVSAARFSSDGQVIVSANGSGAIQLWSLSGKRLYTLKGHHDSVLDVGVRSDGQAMLSVGLDNQVKVWNLDLDDLRRRSCDWLNDYLASNRSLNDRDRYLCNPGFNQSSVND</sequence>
<dbReference type="SUPFAM" id="SSF50978">
    <property type="entry name" value="WD40 repeat-like"/>
    <property type="match status" value="2"/>
</dbReference>
<dbReference type="PANTHER" id="PTHR19879">
    <property type="entry name" value="TRANSCRIPTION INITIATION FACTOR TFIID"/>
    <property type="match status" value="1"/>
</dbReference>
<dbReference type="InterPro" id="IPR001680">
    <property type="entry name" value="WD40_rpt"/>
</dbReference>
<feature type="repeat" description="WD" evidence="3">
    <location>
        <begin position="1133"/>
        <end position="1163"/>
    </location>
</feature>
<proteinExistence type="predicted"/>
<reference evidence="6 7" key="1">
    <citation type="submission" date="2022-04" db="EMBL/GenBank/DDBJ databases">
        <title>Positive selection, recombination, and allopatry shape intraspecific diversity of widespread and dominant cyanobacteria.</title>
        <authorList>
            <person name="Wei J."/>
            <person name="Shu W."/>
            <person name="Hu C."/>
        </authorList>
    </citation>
    <scope>NUCLEOTIDE SEQUENCE [LARGE SCALE GENOMIC DNA]</scope>
    <source>
        <strain evidence="6 7">GB2-A4</strain>
    </source>
</reference>
<comment type="caution">
    <text evidence="6">The sequence shown here is derived from an EMBL/GenBank/DDBJ whole genome shotgun (WGS) entry which is preliminary data.</text>
</comment>
<dbReference type="PROSITE" id="PS50082">
    <property type="entry name" value="WD_REPEATS_2"/>
    <property type="match status" value="12"/>
</dbReference>